<dbReference type="EMBL" id="VUMI01000031">
    <property type="protein sequence ID" value="MSS90058.1"/>
    <property type="molecule type" value="Genomic_DNA"/>
</dbReference>
<dbReference type="AlphaFoldDB" id="A0A6N7WKT4"/>
<evidence type="ECO:0000313" key="3">
    <source>
        <dbReference type="EMBL" id="MSS90058.1"/>
    </source>
</evidence>
<name>A0A6N7WKT4_9FIRM</name>
<keyword evidence="2" id="KW-0732">Signal</keyword>
<dbReference type="Proteomes" id="UP000436047">
    <property type="component" value="Unassembled WGS sequence"/>
</dbReference>
<dbReference type="PROSITE" id="PS51257">
    <property type="entry name" value="PROKAR_LIPOPROTEIN"/>
    <property type="match status" value="1"/>
</dbReference>
<gene>
    <name evidence="3" type="ORF">FYJ45_17760</name>
</gene>
<accession>A0A6N7WKT4</accession>
<feature type="compositionally biased region" description="Low complexity" evidence="1">
    <location>
        <begin position="39"/>
        <end position="59"/>
    </location>
</feature>
<evidence type="ECO:0000256" key="1">
    <source>
        <dbReference type="SAM" id="MobiDB-lite"/>
    </source>
</evidence>
<feature type="compositionally biased region" description="Low complexity" evidence="1">
    <location>
        <begin position="67"/>
        <end position="82"/>
    </location>
</feature>
<dbReference type="GeneID" id="86054888"/>
<sequence>MKKISLAKRKAAGAFLLAALMISGLVFTACGKKTETVTQPAEEAAAAPETAGAEATQTGSAQEGTEKTGSTQETGSTEESGTFDMASEEIPMAVSGTYDGIVVDAAMNSLVIDTAEGMMYAVSLPETEDVVETSDGILLGQAVTVTCEDGVASGIKDCAMKPAADREALAFAADILFACKYRDINSLSSLAGYPLYVNLGDEDQTIENGGDLLKLPVSEVLSDERVKAVLSTNLFEVKELSGGKYVLGAEEGRPNIIFQKDEGRDSGFAITGIN</sequence>
<proteinExistence type="predicted"/>
<evidence type="ECO:0000256" key="2">
    <source>
        <dbReference type="SAM" id="SignalP"/>
    </source>
</evidence>
<dbReference type="RefSeq" id="WP_154466251.1">
    <property type="nucleotide sequence ID" value="NZ_JAXDZL010000183.1"/>
</dbReference>
<feature type="region of interest" description="Disordered" evidence="1">
    <location>
        <begin position="39"/>
        <end position="86"/>
    </location>
</feature>
<reference evidence="3 4" key="1">
    <citation type="submission" date="2019-08" db="EMBL/GenBank/DDBJ databases">
        <title>In-depth cultivation of the pig gut microbiome towards novel bacterial diversity and tailored functional studies.</title>
        <authorList>
            <person name="Wylensek D."/>
            <person name="Hitch T.C.A."/>
            <person name="Clavel T."/>
        </authorList>
    </citation>
    <scope>NUCLEOTIDE SEQUENCE [LARGE SCALE GENOMIC DNA]</scope>
    <source>
        <strain evidence="3 4">WCA-389-WT-23B</strain>
    </source>
</reference>
<protein>
    <submittedName>
        <fullName evidence="3">Uncharacterized protein</fullName>
    </submittedName>
</protein>
<comment type="caution">
    <text evidence="3">The sequence shown here is derived from an EMBL/GenBank/DDBJ whole genome shotgun (WGS) entry which is preliminary data.</text>
</comment>
<organism evidence="3 4">
    <name type="scientific">Eisenbergiella porci</name>
    <dbReference type="NCBI Taxonomy" id="2652274"/>
    <lineage>
        <taxon>Bacteria</taxon>
        <taxon>Bacillati</taxon>
        <taxon>Bacillota</taxon>
        <taxon>Clostridia</taxon>
        <taxon>Lachnospirales</taxon>
        <taxon>Lachnospiraceae</taxon>
        <taxon>Eisenbergiella</taxon>
    </lineage>
</organism>
<keyword evidence="4" id="KW-1185">Reference proteome</keyword>
<feature type="chain" id="PRO_5039642160" evidence="2">
    <location>
        <begin position="29"/>
        <end position="274"/>
    </location>
</feature>
<feature type="signal peptide" evidence="2">
    <location>
        <begin position="1"/>
        <end position="28"/>
    </location>
</feature>
<evidence type="ECO:0000313" key="4">
    <source>
        <dbReference type="Proteomes" id="UP000436047"/>
    </source>
</evidence>